<name>A0ABP1PXP0_9HEXA</name>
<gene>
    <name evidence="4" type="ORF">ODALV1_LOCUS4334</name>
</gene>
<sequence>MNPVGSGNATPIAPTPYPTVGRRLFATPRQLTLAKKRPNVGACGSDNEERTGVPLPKRRRGAQREAVNRSGYYGIEKEQLVTFRQFGQLSIPRLSFQRLVGDVIQDVGGGSAIRRMTVGALSALQMAAEGHIKFLFGDKFLLCWHKKRTTVAEKDLLLALKIRGNTNIN</sequence>
<comment type="caution">
    <text evidence="4">The sequence shown here is derived from an EMBL/GenBank/DDBJ whole genome shotgun (WGS) entry which is preliminary data.</text>
</comment>
<dbReference type="EMBL" id="CAXLJM020000013">
    <property type="protein sequence ID" value="CAL8079318.1"/>
    <property type="molecule type" value="Genomic_DNA"/>
</dbReference>
<evidence type="ECO:0000313" key="5">
    <source>
        <dbReference type="Proteomes" id="UP001642540"/>
    </source>
</evidence>
<dbReference type="PANTHER" id="PTHR45810:SF1">
    <property type="entry name" value="HISTONE H3-LIKE CENTROMERIC PROTEIN A"/>
    <property type="match status" value="1"/>
</dbReference>
<dbReference type="InterPro" id="IPR000164">
    <property type="entry name" value="Histone_H3/CENP-A"/>
</dbReference>
<feature type="region of interest" description="Disordered" evidence="2">
    <location>
        <begin position="38"/>
        <end position="62"/>
    </location>
</feature>
<evidence type="ECO:0000259" key="3">
    <source>
        <dbReference type="Pfam" id="PF00125"/>
    </source>
</evidence>
<evidence type="ECO:0000256" key="2">
    <source>
        <dbReference type="SAM" id="MobiDB-lite"/>
    </source>
</evidence>
<dbReference type="Pfam" id="PF00125">
    <property type="entry name" value="Histone"/>
    <property type="match status" value="1"/>
</dbReference>
<comment type="similarity">
    <text evidence="1">Belongs to the histone H3 family.</text>
</comment>
<keyword evidence="5" id="KW-1185">Reference proteome</keyword>
<dbReference type="SUPFAM" id="SSF47113">
    <property type="entry name" value="Histone-fold"/>
    <property type="match status" value="1"/>
</dbReference>
<organism evidence="4 5">
    <name type="scientific">Orchesella dallaii</name>
    <dbReference type="NCBI Taxonomy" id="48710"/>
    <lineage>
        <taxon>Eukaryota</taxon>
        <taxon>Metazoa</taxon>
        <taxon>Ecdysozoa</taxon>
        <taxon>Arthropoda</taxon>
        <taxon>Hexapoda</taxon>
        <taxon>Collembola</taxon>
        <taxon>Entomobryomorpha</taxon>
        <taxon>Entomobryoidea</taxon>
        <taxon>Orchesellidae</taxon>
        <taxon>Orchesellinae</taxon>
        <taxon>Orchesella</taxon>
    </lineage>
</organism>
<dbReference type="InterPro" id="IPR007125">
    <property type="entry name" value="H2A/H2B/H3"/>
</dbReference>
<feature type="region of interest" description="Disordered" evidence="2">
    <location>
        <begin position="1"/>
        <end position="20"/>
    </location>
</feature>
<reference evidence="4 5" key="1">
    <citation type="submission" date="2024-08" db="EMBL/GenBank/DDBJ databases">
        <authorList>
            <person name="Cucini C."/>
            <person name="Frati F."/>
        </authorList>
    </citation>
    <scope>NUCLEOTIDE SEQUENCE [LARGE SCALE GENOMIC DNA]</scope>
</reference>
<feature type="domain" description="Core Histone H2A/H2B/H3" evidence="3">
    <location>
        <begin position="88"/>
        <end position="162"/>
    </location>
</feature>
<dbReference type="Gene3D" id="1.10.20.10">
    <property type="entry name" value="Histone, subunit A"/>
    <property type="match status" value="1"/>
</dbReference>
<dbReference type="InterPro" id="IPR009072">
    <property type="entry name" value="Histone-fold"/>
</dbReference>
<protein>
    <recommendedName>
        <fullName evidence="3">Core Histone H2A/H2B/H3 domain-containing protein</fullName>
    </recommendedName>
</protein>
<dbReference type="PRINTS" id="PR00622">
    <property type="entry name" value="HISTONEH3"/>
</dbReference>
<dbReference type="Proteomes" id="UP001642540">
    <property type="component" value="Unassembled WGS sequence"/>
</dbReference>
<proteinExistence type="inferred from homology"/>
<dbReference type="PANTHER" id="PTHR45810">
    <property type="entry name" value="HISTONE H3.2"/>
    <property type="match status" value="1"/>
</dbReference>
<evidence type="ECO:0000256" key="1">
    <source>
        <dbReference type="ARBA" id="ARBA00010343"/>
    </source>
</evidence>
<evidence type="ECO:0000313" key="4">
    <source>
        <dbReference type="EMBL" id="CAL8079318.1"/>
    </source>
</evidence>
<accession>A0ABP1PXP0</accession>
<dbReference type="SMART" id="SM00428">
    <property type="entry name" value="H3"/>
    <property type="match status" value="1"/>
</dbReference>